<keyword evidence="1" id="KW-0472">Membrane</keyword>
<feature type="transmembrane region" description="Helical" evidence="1">
    <location>
        <begin position="201"/>
        <end position="222"/>
    </location>
</feature>
<reference evidence="2" key="1">
    <citation type="submission" date="2016-04" db="EMBL/GenBank/DDBJ databases">
        <authorList>
            <person name="Evans L.H."/>
            <person name="Alamgir A."/>
            <person name="Owens N."/>
            <person name="Weber N.D."/>
            <person name="Virtaneva K."/>
            <person name="Barbian K."/>
            <person name="Babar A."/>
            <person name="Rosenke K."/>
        </authorList>
    </citation>
    <scope>NUCLEOTIDE SEQUENCE [LARGE SCALE GENOMIC DNA]</scope>
    <source>
        <strain evidence="2">CBS 101.48</strain>
    </source>
</reference>
<protein>
    <submittedName>
        <fullName evidence="2">Uncharacterized protein</fullName>
    </submittedName>
</protein>
<dbReference type="PANTHER" id="PTHR34391:SF2">
    <property type="entry name" value="TRP C-TERMINAL DOMAIN-CONTAINING PROTEIN"/>
    <property type="match status" value="1"/>
</dbReference>
<feature type="transmembrane region" description="Helical" evidence="1">
    <location>
        <begin position="291"/>
        <end position="314"/>
    </location>
</feature>
<feature type="transmembrane region" description="Helical" evidence="1">
    <location>
        <begin position="263"/>
        <end position="285"/>
    </location>
</feature>
<dbReference type="AlphaFoldDB" id="A0A168R0X2"/>
<dbReference type="OrthoDB" id="2448307at2759"/>
<dbReference type="OMA" id="YILVEWQ"/>
<dbReference type="GO" id="GO:0005794">
    <property type="term" value="C:Golgi apparatus"/>
    <property type="evidence" value="ECO:0007669"/>
    <property type="project" value="TreeGrafter"/>
</dbReference>
<proteinExistence type="predicted"/>
<dbReference type="STRING" id="4829.A0A168R0X2"/>
<feature type="transmembrane region" description="Helical" evidence="1">
    <location>
        <begin position="108"/>
        <end position="127"/>
    </location>
</feature>
<accession>A0A168R0X2</accession>
<keyword evidence="1" id="KW-0812">Transmembrane</keyword>
<organism evidence="2">
    <name type="scientific">Absidia glauca</name>
    <name type="common">Pin mould</name>
    <dbReference type="NCBI Taxonomy" id="4829"/>
    <lineage>
        <taxon>Eukaryota</taxon>
        <taxon>Fungi</taxon>
        <taxon>Fungi incertae sedis</taxon>
        <taxon>Mucoromycota</taxon>
        <taxon>Mucoromycotina</taxon>
        <taxon>Mucoromycetes</taxon>
        <taxon>Mucorales</taxon>
        <taxon>Cunninghamellaceae</taxon>
        <taxon>Absidia</taxon>
    </lineage>
</organism>
<dbReference type="InterPro" id="IPR040410">
    <property type="entry name" value="UPF0658_Golgi"/>
</dbReference>
<dbReference type="Proteomes" id="UP000078561">
    <property type="component" value="Unassembled WGS sequence"/>
</dbReference>
<sequence length="355" mass="40568">MVTMEKIVNRVTETRWSKLYVGVAALQCIFVVILQSVICTLNDNEARLLPTPPNQALLTGNIPETEIPMMAADRLGRIKWENICFIGFEIWFALMAVDATVYQNTAEILALANINIICAVLGALEVVDGNKWLTKLADTHYSIEPLNIAEKLEICLSVVILIFACVMAYLSYQMSRQFGWNIYKKLGAQLSIQKMYRIFQFFVLALKIDVFTQFLVSVFYVIQYAINQGVQWETGIQIAITVLMLPMFYFARTAGSSESYGRMIIFITFEAIVIVHYVLILLQTMGPYNSWYVWICLVWLGVVVDISTVVLGCLCMRNFERGLQPYVQRGATDKNKHELTMHKSQSRLSWRIDED</sequence>
<feature type="transmembrane region" description="Helical" evidence="1">
    <location>
        <begin position="80"/>
        <end position="101"/>
    </location>
</feature>
<dbReference type="InParanoid" id="A0A168R0X2"/>
<dbReference type="EMBL" id="LT554476">
    <property type="protein sequence ID" value="SAM05908.1"/>
    <property type="molecule type" value="Genomic_DNA"/>
</dbReference>
<keyword evidence="3" id="KW-1185">Reference proteome</keyword>
<feature type="transmembrane region" description="Helical" evidence="1">
    <location>
        <begin position="154"/>
        <end position="172"/>
    </location>
</feature>
<evidence type="ECO:0000256" key="1">
    <source>
        <dbReference type="SAM" id="Phobius"/>
    </source>
</evidence>
<evidence type="ECO:0000313" key="3">
    <source>
        <dbReference type="Proteomes" id="UP000078561"/>
    </source>
</evidence>
<gene>
    <name evidence="2" type="primary">ABSGL_11783.1 scaffold 12322</name>
</gene>
<name>A0A168R0X2_ABSGL</name>
<keyword evidence="1" id="KW-1133">Transmembrane helix</keyword>
<dbReference type="PANTHER" id="PTHR34391">
    <property type="entry name" value="UPF0658 GOLGI APPARATUS MEMBRANE PROTEIN C1952.10C-RELATED"/>
    <property type="match status" value="1"/>
</dbReference>
<feature type="transmembrane region" description="Helical" evidence="1">
    <location>
        <begin position="234"/>
        <end position="251"/>
    </location>
</feature>
<evidence type="ECO:0000313" key="2">
    <source>
        <dbReference type="EMBL" id="SAM05908.1"/>
    </source>
</evidence>
<feature type="transmembrane region" description="Helical" evidence="1">
    <location>
        <begin position="20"/>
        <end position="38"/>
    </location>
</feature>